<name>A0A6M4IU61_9BACT</name>
<dbReference type="Proteomes" id="UP000500938">
    <property type="component" value="Chromosome"/>
</dbReference>
<dbReference type="KEGG" id="ggr:HKW67_17405"/>
<comment type="similarity">
    <text evidence="1">Belongs to the RelE toxin family.</text>
</comment>
<dbReference type="Pfam" id="PF05016">
    <property type="entry name" value="ParE_toxin"/>
    <property type="match status" value="1"/>
</dbReference>
<proteinExistence type="inferred from homology"/>
<dbReference type="AlphaFoldDB" id="A0A6M4IU61"/>
<reference evidence="3 4" key="1">
    <citation type="submission" date="2020-05" db="EMBL/GenBank/DDBJ databases">
        <title>Complete genome sequence of Gemmatimonas greenlandica TET16.</title>
        <authorList>
            <person name="Zeng Y."/>
        </authorList>
    </citation>
    <scope>NUCLEOTIDE SEQUENCE [LARGE SCALE GENOMIC DNA]</scope>
    <source>
        <strain evidence="3 4">TET16</strain>
    </source>
</reference>
<dbReference type="InterPro" id="IPR007712">
    <property type="entry name" value="RelE/ParE_toxin"/>
</dbReference>
<keyword evidence="4" id="KW-1185">Reference proteome</keyword>
<gene>
    <name evidence="3" type="ORF">HKW67_17405</name>
</gene>
<dbReference type="Gene3D" id="3.30.2310.20">
    <property type="entry name" value="RelE-like"/>
    <property type="match status" value="1"/>
</dbReference>
<sequence>MGRAPRRAAGATSLSAALVVRAQARAEIDDAFEWYRERSPQAAADFLAVVDDALREIAEDPERFPVVHGRLRRIVLRRFPYAVYYKIFPRTVSIVGVIHGHRHPDTWLSRAGP</sequence>
<dbReference type="InterPro" id="IPR051803">
    <property type="entry name" value="TA_system_RelE-like_toxin"/>
</dbReference>
<dbReference type="InterPro" id="IPR035093">
    <property type="entry name" value="RelE/ParE_toxin_dom_sf"/>
</dbReference>
<evidence type="ECO:0000256" key="1">
    <source>
        <dbReference type="ARBA" id="ARBA00006226"/>
    </source>
</evidence>
<organism evidence="3 4">
    <name type="scientific">Gemmatimonas groenlandica</name>
    <dbReference type="NCBI Taxonomy" id="2732249"/>
    <lineage>
        <taxon>Bacteria</taxon>
        <taxon>Pseudomonadati</taxon>
        <taxon>Gemmatimonadota</taxon>
        <taxon>Gemmatimonadia</taxon>
        <taxon>Gemmatimonadales</taxon>
        <taxon>Gemmatimonadaceae</taxon>
        <taxon>Gemmatimonas</taxon>
    </lineage>
</organism>
<dbReference type="EMBL" id="CP053085">
    <property type="protein sequence ID" value="QJR38284.1"/>
    <property type="molecule type" value="Genomic_DNA"/>
</dbReference>
<dbReference type="PANTHER" id="PTHR33755:SF8">
    <property type="entry name" value="TOXIN PARE2"/>
    <property type="match status" value="1"/>
</dbReference>
<dbReference type="PANTHER" id="PTHR33755">
    <property type="entry name" value="TOXIN PARE1-RELATED"/>
    <property type="match status" value="1"/>
</dbReference>
<evidence type="ECO:0000256" key="2">
    <source>
        <dbReference type="ARBA" id="ARBA00022649"/>
    </source>
</evidence>
<evidence type="ECO:0000313" key="3">
    <source>
        <dbReference type="EMBL" id="QJR38284.1"/>
    </source>
</evidence>
<keyword evidence="2" id="KW-1277">Toxin-antitoxin system</keyword>
<evidence type="ECO:0000313" key="4">
    <source>
        <dbReference type="Proteomes" id="UP000500938"/>
    </source>
</evidence>
<protein>
    <submittedName>
        <fullName evidence="3">Type II toxin-antitoxin system RelE/ParE family toxin</fullName>
    </submittedName>
</protein>
<accession>A0A6M4IU61</accession>